<accession>A0AA89AHV0</accession>
<dbReference type="Proteomes" id="UP001188597">
    <property type="component" value="Unassembled WGS sequence"/>
</dbReference>
<sequence>MAKESGMRQWVWCDECGEWLPLPPPPEEEERGGKRLGRCGGELVPAPIQRLDLGHWRVKIPIIGVDKDSLVTVAPREMGLDKQRVRYSGAPWLRNAPESVERCRQESSQYVLDNVFRKVDTVGHCELERYPEKWRRVLSGTSTHRSQVGTFTPQISTSFSRRDALGEIKDEAEDKFDEDTWFSIDEKRNKMTKESIVELLEEIPLPPPFSARVPALQEPANYGTDLETSVYEGQIRSGYRVTMHPFVVAFFNHYKMVPGQLVPNEWRKLVGLIYLVQTSGYLVTVDDFMRLYLEGGPKSNKGWHSRYFFIHWPSGKWEFPRKWNGFCKDYEKKGSLAPNATTKKLIDHIKMRGVLSINEPLSDQEMRHAGLIPLALAVPIPPTPFVESQLVLGPKTQGLAIRTSSSRTPSLEIAGKGVGAKGDFLGLLQKASKGKRKEGTGEGSSPLVKRAHAPTPPVPPLVVEDLPVEKDPIFCPIWTIKRGDSGMPSSHVSAQHLAHGVLPSDKLILENQPHEAFAMAHIQAAYNAYCYSSQMQDRFAMAMDVARTAKTDKRAAEDKADKLDKEVKNLKAENAKLLTKLGRLEKRCEKLRHEKVEVGNKAIQAFLDGTAGEEWLWKRTEDGLSIFQEGFQKAKELTMAKYPSLFLDDIVVPTFESPSGRRPHLLKLEMLFLLGMLPHLRTIYIDGVDYCMEEAAPPQRATANLAVAASGKIKA</sequence>
<proteinExistence type="predicted"/>
<dbReference type="AlphaFoldDB" id="A0AA89AHV0"/>
<organism evidence="3 4">
    <name type="scientific">Escallonia herrerae</name>
    <dbReference type="NCBI Taxonomy" id="1293975"/>
    <lineage>
        <taxon>Eukaryota</taxon>
        <taxon>Viridiplantae</taxon>
        <taxon>Streptophyta</taxon>
        <taxon>Embryophyta</taxon>
        <taxon>Tracheophyta</taxon>
        <taxon>Spermatophyta</taxon>
        <taxon>Magnoliopsida</taxon>
        <taxon>eudicotyledons</taxon>
        <taxon>Gunneridae</taxon>
        <taxon>Pentapetalae</taxon>
        <taxon>asterids</taxon>
        <taxon>campanulids</taxon>
        <taxon>Escalloniales</taxon>
        <taxon>Escalloniaceae</taxon>
        <taxon>Escallonia</taxon>
    </lineage>
</organism>
<evidence type="ECO:0000313" key="4">
    <source>
        <dbReference type="Proteomes" id="UP001188597"/>
    </source>
</evidence>
<dbReference type="EMBL" id="JAVXUP010002548">
    <property type="protein sequence ID" value="KAK3002687.1"/>
    <property type="molecule type" value="Genomic_DNA"/>
</dbReference>
<feature type="coiled-coil region" evidence="1">
    <location>
        <begin position="546"/>
        <end position="601"/>
    </location>
</feature>
<protein>
    <recommendedName>
        <fullName evidence="5">Transposase (Putative), gypsy type</fullName>
    </recommendedName>
</protein>
<reference evidence="3" key="1">
    <citation type="submission" date="2022-12" db="EMBL/GenBank/DDBJ databases">
        <title>Draft genome assemblies for two species of Escallonia (Escalloniales).</title>
        <authorList>
            <person name="Chanderbali A."/>
            <person name="Dervinis C."/>
            <person name="Anghel I."/>
            <person name="Soltis D."/>
            <person name="Soltis P."/>
            <person name="Zapata F."/>
        </authorList>
    </citation>
    <scope>NUCLEOTIDE SEQUENCE</scope>
    <source>
        <strain evidence="3">UCBG64.0493</strain>
        <tissue evidence="3">Leaf</tissue>
    </source>
</reference>
<evidence type="ECO:0000313" key="3">
    <source>
        <dbReference type="EMBL" id="KAK3002687.1"/>
    </source>
</evidence>
<evidence type="ECO:0008006" key="5">
    <source>
        <dbReference type="Google" id="ProtNLM"/>
    </source>
</evidence>
<keyword evidence="4" id="KW-1185">Reference proteome</keyword>
<gene>
    <name evidence="3" type="ORF">RJ639_019976</name>
</gene>
<name>A0AA89AHV0_9ASTE</name>
<keyword evidence="1" id="KW-0175">Coiled coil</keyword>
<feature type="region of interest" description="Disordered" evidence="2">
    <location>
        <begin position="431"/>
        <end position="462"/>
    </location>
</feature>
<comment type="caution">
    <text evidence="3">The sequence shown here is derived from an EMBL/GenBank/DDBJ whole genome shotgun (WGS) entry which is preliminary data.</text>
</comment>
<evidence type="ECO:0000256" key="2">
    <source>
        <dbReference type="SAM" id="MobiDB-lite"/>
    </source>
</evidence>
<evidence type="ECO:0000256" key="1">
    <source>
        <dbReference type="SAM" id="Coils"/>
    </source>
</evidence>